<organism evidence="3 4">
    <name type="scientific">Moelleriella libera RCEF 2490</name>
    <dbReference type="NCBI Taxonomy" id="1081109"/>
    <lineage>
        <taxon>Eukaryota</taxon>
        <taxon>Fungi</taxon>
        <taxon>Dikarya</taxon>
        <taxon>Ascomycota</taxon>
        <taxon>Pezizomycotina</taxon>
        <taxon>Sordariomycetes</taxon>
        <taxon>Hypocreomycetidae</taxon>
        <taxon>Hypocreales</taxon>
        <taxon>Clavicipitaceae</taxon>
        <taxon>Moelleriella</taxon>
    </lineage>
</organism>
<feature type="compositionally biased region" description="Basic and acidic residues" evidence="1">
    <location>
        <begin position="402"/>
        <end position="413"/>
    </location>
</feature>
<keyword evidence="2" id="KW-0732">Signal</keyword>
<feature type="region of interest" description="Disordered" evidence="1">
    <location>
        <begin position="366"/>
        <end position="441"/>
    </location>
</feature>
<evidence type="ECO:0000313" key="4">
    <source>
        <dbReference type="Proteomes" id="UP000078544"/>
    </source>
</evidence>
<dbReference type="AlphaFoldDB" id="A0A162IDD8"/>
<feature type="chain" id="PRO_5007835359" evidence="2">
    <location>
        <begin position="23"/>
        <end position="441"/>
    </location>
</feature>
<proteinExistence type="predicted"/>
<feature type="signal peptide" evidence="2">
    <location>
        <begin position="1"/>
        <end position="22"/>
    </location>
</feature>
<name>A0A162IDD8_9HYPO</name>
<evidence type="ECO:0000256" key="1">
    <source>
        <dbReference type="SAM" id="MobiDB-lite"/>
    </source>
</evidence>
<gene>
    <name evidence="3" type="ORF">AAL_06557</name>
</gene>
<protein>
    <submittedName>
        <fullName evidence="3">Uncharacterized protein</fullName>
    </submittedName>
</protein>
<feature type="compositionally biased region" description="Basic and acidic residues" evidence="1">
    <location>
        <begin position="178"/>
        <end position="189"/>
    </location>
</feature>
<sequence length="441" mass="47256">MKTAALLVTALTLCNVGSTVDAVDRELFYAKKMRCPVHTDTEETRKHYRCTFRTFDTVAQCGVGVADLWERAEAHPEDDLLERDAQDEYNISFQAMQAAMTRLRYEGIAIGSQQARDFMEDGVAHFMEYRAKKNSKDSHRMPEEVRTFSRVRVANNPASAIEIQSLTNTQVKTRAKRYKDGQDTSRGEEGVAPGPVDNREGVSGSDQAGLSQGPWRPGPAGNPEGDFNPSQAGLPPGLWSPGPVNNPEGVSGSSVVVPPQEIRGPGPFRNPEGVLDPDQAGLSQGPWSPGPVDNPEGGSGSSVVVPPQDIWGPGTFGNPEGVFDPLQEGFSWPDPVDTSEGILGLDPIGDPEGVFGPAALARFPEQFWDPSALNNPEGAFSNPGPNEGTAKERTLRKKGKERRREERRKERGAGRRGRGGGGGRGGEGRGGGGGGLYGAAR</sequence>
<keyword evidence="4" id="KW-1185">Reference proteome</keyword>
<dbReference type="EMBL" id="AZGY01000017">
    <property type="protein sequence ID" value="KZZ91803.1"/>
    <property type="molecule type" value="Genomic_DNA"/>
</dbReference>
<reference evidence="3 4" key="1">
    <citation type="journal article" date="2016" name="Genome Biol. Evol.">
        <title>Divergent and convergent evolution of fungal pathogenicity.</title>
        <authorList>
            <person name="Shang Y."/>
            <person name="Xiao G."/>
            <person name="Zheng P."/>
            <person name="Cen K."/>
            <person name="Zhan S."/>
            <person name="Wang C."/>
        </authorList>
    </citation>
    <scope>NUCLEOTIDE SEQUENCE [LARGE SCALE GENOMIC DNA]</scope>
    <source>
        <strain evidence="3 4">RCEF 2490</strain>
    </source>
</reference>
<feature type="compositionally biased region" description="Low complexity" evidence="1">
    <location>
        <begin position="245"/>
        <end position="259"/>
    </location>
</feature>
<evidence type="ECO:0000256" key="2">
    <source>
        <dbReference type="SAM" id="SignalP"/>
    </source>
</evidence>
<comment type="caution">
    <text evidence="3">The sequence shown here is derived from an EMBL/GenBank/DDBJ whole genome shotgun (WGS) entry which is preliminary data.</text>
</comment>
<accession>A0A162IDD8</accession>
<dbReference type="Proteomes" id="UP000078544">
    <property type="component" value="Unassembled WGS sequence"/>
</dbReference>
<feature type="region of interest" description="Disordered" evidence="1">
    <location>
        <begin position="172"/>
        <end position="350"/>
    </location>
</feature>
<feature type="compositionally biased region" description="Gly residues" evidence="1">
    <location>
        <begin position="419"/>
        <end position="441"/>
    </location>
</feature>
<evidence type="ECO:0000313" key="3">
    <source>
        <dbReference type="EMBL" id="KZZ91803.1"/>
    </source>
</evidence>